<keyword evidence="2" id="KW-1185">Reference proteome</keyword>
<dbReference type="Proteomes" id="UP000572680">
    <property type="component" value="Unassembled WGS sequence"/>
</dbReference>
<comment type="caution">
    <text evidence="1">The sequence shown here is derived from an EMBL/GenBank/DDBJ whole genome shotgun (WGS) entry which is preliminary data.</text>
</comment>
<organism evidence="1 2">
    <name type="scientific">Actinomadura namibiensis</name>
    <dbReference type="NCBI Taxonomy" id="182080"/>
    <lineage>
        <taxon>Bacteria</taxon>
        <taxon>Bacillati</taxon>
        <taxon>Actinomycetota</taxon>
        <taxon>Actinomycetes</taxon>
        <taxon>Streptosporangiales</taxon>
        <taxon>Thermomonosporaceae</taxon>
        <taxon>Actinomadura</taxon>
    </lineage>
</organism>
<evidence type="ECO:0000313" key="2">
    <source>
        <dbReference type="Proteomes" id="UP000572680"/>
    </source>
</evidence>
<gene>
    <name evidence="1" type="ORF">HNR61_008504</name>
</gene>
<proteinExistence type="predicted"/>
<evidence type="ECO:0000313" key="1">
    <source>
        <dbReference type="EMBL" id="MBA8956814.1"/>
    </source>
</evidence>
<dbReference type="AlphaFoldDB" id="A0A7W3LYZ5"/>
<protein>
    <submittedName>
        <fullName evidence="1">Uncharacterized protein</fullName>
    </submittedName>
</protein>
<sequence>MATLLFGEMAAGGERFMIWDVDSANESPGRGRARTRGWRDVRLVIYIVKAGGF</sequence>
<reference evidence="1 2" key="1">
    <citation type="submission" date="2020-08" db="EMBL/GenBank/DDBJ databases">
        <title>Genomic Encyclopedia of Type Strains, Phase IV (KMG-IV): sequencing the most valuable type-strain genomes for metagenomic binning, comparative biology and taxonomic classification.</title>
        <authorList>
            <person name="Goeker M."/>
        </authorList>
    </citation>
    <scope>NUCLEOTIDE SEQUENCE [LARGE SCALE GENOMIC DNA]</scope>
    <source>
        <strain evidence="1 2">DSM 44197</strain>
    </source>
</reference>
<name>A0A7W3LYZ5_ACTNM</name>
<dbReference type="EMBL" id="JACJIA010000018">
    <property type="protein sequence ID" value="MBA8956814.1"/>
    <property type="molecule type" value="Genomic_DNA"/>
</dbReference>
<accession>A0A7W3LYZ5</accession>